<dbReference type="AlphaFoldDB" id="D6RQ55"/>
<evidence type="ECO:0000313" key="3">
    <source>
        <dbReference type="Proteomes" id="UP000001861"/>
    </source>
</evidence>
<sequence>MSGSFDAPTTDGQRCEPFRLARVDIEEPGDYVLSAQVSSVTDTEEAVWLFDYLTYEPAFSTVADKPQWNVTELAYWPDSNNGDRIKKILVPSLSAAAGFFVIVGIICYGVILWKRKAKRAARLHY</sequence>
<dbReference type="InParanoid" id="D6RQ55"/>
<dbReference type="EMBL" id="AACS02000010">
    <property type="protein sequence ID" value="EFI26877.1"/>
    <property type="molecule type" value="Genomic_DNA"/>
</dbReference>
<dbReference type="HOGENOM" id="CLU_1992507_0_0_1"/>
<keyword evidence="1" id="KW-1133">Transmembrane helix</keyword>
<keyword evidence="3" id="KW-1185">Reference proteome</keyword>
<dbReference type="VEuPathDB" id="FungiDB:CC1G_15278"/>
<dbReference type="RefSeq" id="XP_002910371.1">
    <property type="nucleotide sequence ID" value="XM_002910325.1"/>
</dbReference>
<keyword evidence="1" id="KW-0472">Membrane</keyword>
<dbReference type="Proteomes" id="UP000001861">
    <property type="component" value="Unassembled WGS sequence"/>
</dbReference>
<protein>
    <submittedName>
        <fullName evidence="2">Uncharacterized protein</fullName>
    </submittedName>
</protein>
<accession>D6RQ55</accession>
<reference evidence="2 3" key="1">
    <citation type="journal article" date="2010" name="Proc. Natl. Acad. Sci. U.S.A.">
        <title>Insights into evolution of multicellular fungi from the assembled chromosomes of the mushroom Coprinopsis cinerea (Coprinus cinereus).</title>
        <authorList>
            <person name="Stajich J.E."/>
            <person name="Wilke S.K."/>
            <person name="Ahren D."/>
            <person name="Au C.H."/>
            <person name="Birren B.W."/>
            <person name="Borodovsky M."/>
            <person name="Burns C."/>
            <person name="Canback B."/>
            <person name="Casselton L.A."/>
            <person name="Cheng C.K."/>
            <person name="Deng J."/>
            <person name="Dietrich F.S."/>
            <person name="Fargo D.C."/>
            <person name="Farman M.L."/>
            <person name="Gathman A.C."/>
            <person name="Goldberg J."/>
            <person name="Guigo R."/>
            <person name="Hoegger P.J."/>
            <person name="Hooker J.B."/>
            <person name="Huggins A."/>
            <person name="James T.Y."/>
            <person name="Kamada T."/>
            <person name="Kilaru S."/>
            <person name="Kodira C."/>
            <person name="Kues U."/>
            <person name="Kupfer D."/>
            <person name="Kwan H.S."/>
            <person name="Lomsadze A."/>
            <person name="Li W."/>
            <person name="Lilly W.W."/>
            <person name="Ma L.J."/>
            <person name="Mackey A.J."/>
            <person name="Manning G."/>
            <person name="Martin F."/>
            <person name="Muraguchi H."/>
            <person name="Natvig D.O."/>
            <person name="Palmerini H."/>
            <person name="Ramesh M.A."/>
            <person name="Rehmeyer C.J."/>
            <person name="Roe B.A."/>
            <person name="Shenoy N."/>
            <person name="Stanke M."/>
            <person name="Ter-Hovhannisyan V."/>
            <person name="Tunlid A."/>
            <person name="Velagapudi R."/>
            <person name="Vision T.J."/>
            <person name="Zeng Q."/>
            <person name="Zolan M.E."/>
            <person name="Pukkila P.J."/>
        </authorList>
    </citation>
    <scope>NUCLEOTIDE SEQUENCE [LARGE SCALE GENOMIC DNA]</scope>
    <source>
        <strain evidence="3">Okayama-7 / 130 / ATCC MYA-4618 / FGSC 9003</strain>
    </source>
</reference>
<name>D6RQ55_COPC7</name>
<dbReference type="KEGG" id="cci:CC1G_15278"/>
<feature type="transmembrane region" description="Helical" evidence="1">
    <location>
        <begin position="88"/>
        <end position="113"/>
    </location>
</feature>
<gene>
    <name evidence="2" type="ORF">CC1G_15278</name>
</gene>
<comment type="caution">
    <text evidence="2">The sequence shown here is derived from an EMBL/GenBank/DDBJ whole genome shotgun (WGS) entry which is preliminary data.</text>
</comment>
<dbReference type="GeneID" id="9380330"/>
<dbReference type="OrthoDB" id="2756615at2759"/>
<evidence type="ECO:0000256" key="1">
    <source>
        <dbReference type="SAM" id="Phobius"/>
    </source>
</evidence>
<proteinExistence type="predicted"/>
<keyword evidence="1" id="KW-0812">Transmembrane</keyword>
<evidence type="ECO:0000313" key="2">
    <source>
        <dbReference type="EMBL" id="EFI26877.1"/>
    </source>
</evidence>
<organism evidence="2 3">
    <name type="scientific">Coprinopsis cinerea (strain Okayama-7 / 130 / ATCC MYA-4618 / FGSC 9003)</name>
    <name type="common">Inky cap fungus</name>
    <name type="synonym">Hormographiella aspergillata</name>
    <dbReference type="NCBI Taxonomy" id="240176"/>
    <lineage>
        <taxon>Eukaryota</taxon>
        <taxon>Fungi</taxon>
        <taxon>Dikarya</taxon>
        <taxon>Basidiomycota</taxon>
        <taxon>Agaricomycotina</taxon>
        <taxon>Agaricomycetes</taxon>
        <taxon>Agaricomycetidae</taxon>
        <taxon>Agaricales</taxon>
        <taxon>Agaricineae</taxon>
        <taxon>Psathyrellaceae</taxon>
        <taxon>Coprinopsis</taxon>
    </lineage>
</organism>